<keyword evidence="10" id="KW-0539">Nucleus</keyword>
<dbReference type="InterPro" id="IPR045249">
    <property type="entry name" value="HARBI1-like"/>
</dbReference>
<dbReference type="GO" id="GO:0046872">
    <property type="term" value="F:metal ion binding"/>
    <property type="evidence" value="ECO:0007669"/>
    <property type="project" value="UniProtKB-KW"/>
</dbReference>
<accession>A0AAN7Q4P6</accession>
<evidence type="ECO:0000256" key="4">
    <source>
        <dbReference type="ARBA" id="ARBA00006958"/>
    </source>
</evidence>
<comment type="caution">
    <text evidence="14">The sequence shown here is derived from an EMBL/GenBank/DDBJ whole genome shotgun (WGS) entry which is preliminary data.</text>
</comment>
<evidence type="ECO:0000256" key="5">
    <source>
        <dbReference type="ARBA" id="ARBA00015519"/>
    </source>
</evidence>
<evidence type="ECO:0000256" key="9">
    <source>
        <dbReference type="ARBA" id="ARBA00022801"/>
    </source>
</evidence>
<dbReference type="InterPro" id="IPR027806">
    <property type="entry name" value="HARBI1_dom"/>
</dbReference>
<dbReference type="GO" id="GO:0004518">
    <property type="term" value="F:nuclease activity"/>
    <property type="evidence" value="ECO:0007669"/>
    <property type="project" value="UniProtKB-KW"/>
</dbReference>
<keyword evidence="6" id="KW-0963">Cytoplasm</keyword>
<evidence type="ECO:0000256" key="3">
    <source>
        <dbReference type="ARBA" id="ARBA00004496"/>
    </source>
</evidence>
<organism evidence="14 15">
    <name type="scientific">Aquatica leii</name>
    <dbReference type="NCBI Taxonomy" id="1421715"/>
    <lineage>
        <taxon>Eukaryota</taxon>
        <taxon>Metazoa</taxon>
        <taxon>Ecdysozoa</taxon>
        <taxon>Arthropoda</taxon>
        <taxon>Hexapoda</taxon>
        <taxon>Insecta</taxon>
        <taxon>Pterygota</taxon>
        <taxon>Neoptera</taxon>
        <taxon>Endopterygota</taxon>
        <taxon>Coleoptera</taxon>
        <taxon>Polyphaga</taxon>
        <taxon>Elateriformia</taxon>
        <taxon>Elateroidea</taxon>
        <taxon>Lampyridae</taxon>
        <taxon>Luciolinae</taxon>
        <taxon>Aquatica</taxon>
    </lineage>
</organism>
<evidence type="ECO:0000256" key="2">
    <source>
        <dbReference type="ARBA" id="ARBA00004123"/>
    </source>
</evidence>
<sequence>MNLEVGVLIAEDIERAVEMQLFRLERRHIRDASNPFEIPDTVFKSLYRLPKQLAINLIAELEVFMVETVRSTSVPNALKVLCALHFYAHGSYQKSVGQDFFLGLSQTTVSRCIESVSEITSGQLSRRYLKFPRGEDSQLTLKRRFMEKYHFPGVIGCIDCTHVAVIAPPLEHPQYPGYAYLNRKGYYSINVQIICDANLSILNCNAMYPGSTHDAAIWQMSTVQRYLRENHVRGTWLLGDSGYPLQPWLLTPIENAAEDSPEGRYTRAHIRTRNVVERCNGVLKNRFRCLLKHRALHYNPTKAAKIIYSCCVLHNILIKNNVEADEELNMEDNGYDYPDIPNNADIQDGEILAAGRRARAQLIRNHFTR</sequence>
<keyword evidence="7" id="KW-0540">Nuclease</keyword>
<dbReference type="GO" id="GO:0016787">
    <property type="term" value="F:hydrolase activity"/>
    <property type="evidence" value="ECO:0007669"/>
    <property type="project" value="UniProtKB-KW"/>
</dbReference>
<dbReference type="GO" id="GO:0005634">
    <property type="term" value="C:nucleus"/>
    <property type="evidence" value="ECO:0007669"/>
    <property type="project" value="UniProtKB-SubCell"/>
</dbReference>
<dbReference type="EMBL" id="JARPUR010000003">
    <property type="protein sequence ID" value="KAK4879755.1"/>
    <property type="molecule type" value="Genomic_DNA"/>
</dbReference>
<protein>
    <recommendedName>
        <fullName evidence="5">Putative nuclease HARBI1</fullName>
    </recommendedName>
    <alternativeName>
        <fullName evidence="11">Harbinger transposase-derived nuclease</fullName>
    </alternativeName>
</protein>
<evidence type="ECO:0000256" key="6">
    <source>
        <dbReference type="ARBA" id="ARBA00022490"/>
    </source>
</evidence>
<dbReference type="PRINTS" id="PR02086">
    <property type="entry name" value="PUTNUCHARBI1"/>
</dbReference>
<keyword evidence="8" id="KW-0479">Metal-binding</keyword>
<keyword evidence="15" id="KW-1185">Reference proteome</keyword>
<comment type="subcellular location">
    <subcellularLocation>
        <location evidence="3">Cytoplasm</location>
    </subcellularLocation>
    <subcellularLocation>
        <location evidence="2">Nucleus</location>
    </subcellularLocation>
</comment>
<dbReference type="GO" id="GO:0005737">
    <property type="term" value="C:cytoplasm"/>
    <property type="evidence" value="ECO:0007669"/>
    <property type="project" value="UniProtKB-SubCell"/>
</dbReference>
<reference evidence="15" key="1">
    <citation type="submission" date="2023-01" db="EMBL/GenBank/DDBJ databases">
        <title>Key to firefly adult light organ development and bioluminescence: homeobox transcription factors regulate luciferase expression and transportation to peroxisome.</title>
        <authorList>
            <person name="Fu X."/>
        </authorList>
    </citation>
    <scope>NUCLEOTIDE SEQUENCE [LARGE SCALE GENOMIC DNA]</scope>
</reference>
<evidence type="ECO:0000256" key="12">
    <source>
        <dbReference type="ARBA" id="ARBA00045850"/>
    </source>
</evidence>
<evidence type="ECO:0000256" key="7">
    <source>
        <dbReference type="ARBA" id="ARBA00022722"/>
    </source>
</evidence>
<feature type="domain" description="DDE Tnp4" evidence="13">
    <location>
        <begin position="158"/>
        <end position="315"/>
    </location>
</feature>
<dbReference type="Pfam" id="PF13359">
    <property type="entry name" value="DDE_Tnp_4"/>
    <property type="match status" value="1"/>
</dbReference>
<keyword evidence="9" id="KW-0378">Hydrolase</keyword>
<evidence type="ECO:0000256" key="10">
    <source>
        <dbReference type="ARBA" id="ARBA00023242"/>
    </source>
</evidence>
<evidence type="ECO:0000313" key="14">
    <source>
        <dbReference type="EMBL" id="KAK4879755.1"/>
    </source>
</evidence>
<gene>
    <name evidence="14" type="ORF">RN001_007901</name>
</gene>
<dbReference type="Proteomes" id="UP001353858">
    <property type="component" value="Unassembled WGS sequence"/>
</dbReference>
<evidence type="ECO:0000313" key="15">
    <source>
        <dbReference type="Proteomes" id="UP001353858"/>
    </source>
</evidence>
<evidence type="ECO:0000256" key="8">
    <source>
        <dbReference type="ARBA" id="ARBA00022723"/>
    </source>
</evidence>
<dbReference type="AlphaFoldDB" id="A0AAN7Q4P6"/>
<dbReference type="PANTHER" id="PTHR22930:SF250">
    <property type="entry name" value="NUCLEASE HARBI1-LIKE PROTEIN"/>
    <property type="match status" value="1"/>
</dbReference>
<dbReference type="PANTHER" id="PTHR22930">
    <property type="match status" value="1"/>
</dbReference>
<evidence type="ECO:0000256" key="1">
    <source>
        <dbReference type="ARBA" id="ARBA00001968"/>
    </source>
</evidence>
<dbReference type="InterPro" id="IPR026103">
    <property type="entry name" value="HARBI1_animal"/>
</dbReference>
<comment type="similarity">
    <text evidence="4">Belongs to the HARBI1 family.</text>
</comment>
<name>A0AAN7Q4P6_9COLE</name>
<comment type="cofactor">
    <cofactor evidence="1">
        <name>a divalent metal cation</name>
        <dbReference type="ChEBI" id="CHEBI:60240"/>
    </cofactor>
</comment>
<evidence type="ECO:0000256" key="11">
    <source>
        <dbReference type="ARBA" id="ARBA00030126"/>
    </source>
</evidence>
<comment type="function">
    <text evidence="12">Transposase-derived protein that may have nuclease activity. Does not have transposase activity.</text>
</comment>
<evidence type="ECO:0000259" key="13">
    <source>
        <dbReference type="Pfam" id="PF13359"/>
    </source>
</evidence>
<proteinExistence type="inferred from homology"/>